<dbReference type="RefSeq" id="WP_188554996.1">
    <property type="nucleotide sequence ID" value="NZ_BMGT01000003.1"/>
</dbReference>
<dbReference type="InterPro" id="IPR025277">
    <property type="entry name" value="Apiosidase-like_cat_dom"/>
</dbReference>
<dbReference type="InterPro" id="IPR032260">
    <property type="entry name" value="DUF5060"/>
</dbReference>
<feature type="domain" description="Apiosidase-like catalytic" evidence="1">
    <location>
        <begin position="134"/>
        <end position="428"/>
    </location>
</feature>
<name>A0A917HND6_9BACT</name>
<evidence type="ECO:0000259" key="2">
    <source>
        <dbReference type="Pfam" id="PF16586"/>
    </source>
</evidence>
<protein>
    <recommendedName>
        <fullName evidence="6">DUF5060 domain-containing protein</fullName>
    </recommendedName>
</protein>
<dbReference type="Gene3D" id="2.60.40.3950">
    <property type="match status" value="1"/>
</dbReference>
<dbReference type="PANTHER" id="PTHR37836">
    <property type="entry name" value="LMO1036 PROTEIN"/>
    <property type="match status" value="1"/>
</dbReference>
<evidence type="ECO:0008006" key="6">
    <source>
        <dbReference type="Google" id="ProtNLM"/>
    </source>
</evidence>
<sequence>MDRRDVLKLSAATLVAAWQPGGLVAEAEGRPAVSANIERWGLFEVEFKGPVTGNPFKDVTLTAAFTQGHRTVEVRGFYDGDGVYRVRFMPDEPGSWSYKTASSVAELNGKTGAFECVSAKAGNHGPVTTAHQFHFEHADGTPYFPFGTTTYAFLFTSEENAANSLAGMKGMFNKSRVCILPKPLGEGSQILPFPVSGADQNGRGGTNDYTRFNPAYFQLLEKRILQLQAAGIEADCILFHPYDAWGYKAMPDEVDDFYLRYVVARLSAFRNVWWSIANEYDLVKAKTMSDWDGFFRVVETEDPYGHLRSIHHSRVIYDHSKPWCTHASLQSYDFEKSAERRAAWNKPIIYDEVQYEGDIERRWGNLSAEEMTRRFWLATVRGSYASHGEVFISADTGPHAHESSWSDAGRLRGESATRIKFLHDVVAKYTKVGLNEFEGSYYLSVGTPNELYLWYFDYHRPARYEFPLTGTGNFEATLIDPFAMTETKLQGTYSGKSRIDLPNKPYQAIVFRKVSDANGKPVHDAPPQDEP</sequence>
<dbReference type="Pfam" id="PF18310">
    <property type="entry name" value="DUF5605"/>
    <property type="match status" value="1"/>
</dbReference>
<accession>A0A917HND6</accession>
<evidence type="ECO:0000259" key="3">
    <source>
        <dbReference type="Pfam" id="PF18310"/>
    </source>
</evidence>
<dbReference type="EMBL" id="BMGT01000003">
    <property type="protein sequence ID" value="GGG84343.1"/>
    <property type="molecule type" value="Genomic_DNA"/>
</dbReference>
<dbReference type="Pfam" id="PF13204">
    <property type="entry name" value="Apiosidase"/>
    <property type="match status" value="1"/>
</dbReference>
<proteinExistence type="predicted"/>
<evidence type="ECO:0000313" key="4">
    <source>
        <dbReference type="EMBL" id="GGG84343.1"/>
    </source>
</evidence>
<reference evidence="4" key="1">
    <citation type="journal article" date="2014" name="Int. J. Syst. Evol. Microbiol.">
        <title>Complete genome sequence of Corynebacterium casei LMG S-19264T (=DSM 44701T), isolated from a smear-ripened cheese.</title>
        <authorList>
            <consortium name="US DOE Joint Genome Institute (JGI-PGF)"/>
            <person name="Walter F."/>
            <person name="Albersmeier A."/>
            <person name="Kalinowski J."/>
            <person name="Ruckert C."/>
        </authorList>
    </citation>
    <scope>NUCLEOTIDE SEQUENCE</scope>
    <source>
        <strain evidence="4">CGMCC 1.12997</strain>
    </source>
</reference>
<dbReference type="PANTHER" id="PTHR37836:SF2">
    <property type="entry name" value="DUF4038 DOMAIN-CONTAINING PROTEIN"/>
    <property type="match status" value="1"/>
</dbReference>
<feature type="domain" description="DUF5060" evidence="2">
    <location>
        <begin position="37"/>
        <end position="102"/>
    </location>
</feature>
<evidence type="ECO:0000313" key="5">
    <source>
        <dbReference type="Proteomes" id="UP000647241"/>
    </source>
</evidence>
<dbReference type="Proteomes" id="UP000647241">
    <property type="component" value="Unassembled WGS sequence"/>
</dbReference>
<feature type="domain" description="DUF5605" evidence="3">
    <location>
        <begin position="446"/>
        <end position="509"/>
    </location>
</feature>
<dbReference type="Pfam" id="PF16586">
    <property type="entry name" value="DUF5060"/>
    <property type="match status" value="1"/>
</dbReference>
<organism evidence="4 5">
    <name type="scientific">Edaphobacter dinghuensis</name>
    <dbReference type="NCBI Taxonomy" id="1560005"/>
    <lineage>
        <taxon>Bacteria</taxon>
        <taxon>Pseudomonadati</taxon>
        <taxon>Acidobacteriota</taxon>
        <taxon>Terriglobia</taxon>
        <taxon>Terriglobales</taxon>
        <taxon>Acidobacteriaceae</taxon>
        <taxon>Edaphobacter</taxon>
    </lineage>
</organism>
<dbReference type="Gene3D" id="3.20.20.80">
    <property type="entry name" value="Glycosidases"/>
    <property type="match status" value="1"/>
</dbReference>
<dbReference type="InterPro" id="IPR041239">
    <property type="entry name" value="DUF5605"/>
</dbReference>
<reference evidence="4" key="2">
    <citation type="submission" date="2020-09" db="EMBL/GenBank/DDBJ databases">
        <authorList>
            <person name="Sun Q."/>
            <person name="Zhou Y."/>
        </authorList>
    </citation>
    <scope>NUCLEOTIDE SEQUENCE</scope>
    <source>
        <strain evidence="4">CGMCC 1.12997</strain>
    </source>
</reference>
<comment type="caution">
    <text evidence="4">The sequence shown here is derived from an EMBL/GenBank/DDBJ whole genome shotgun (WGS) entry which is preliminary data.</text>
</comment>
<evidence type="ECO:0000259" key="1">
    <source>
        <dbReference type="Pfam" id="PF13204"/>
    </source>
</evidence>
<dbReference type="Gene3D" id="2.60.40.10">
    <property type="entry name" value="Immunoglobulins"/>
    <property type="match status" value="1"/>
</dbReference>
<keyword evidence="5" id="KW-1185">Reference proteome</keyword>
<gene>
    <name evidence="4" type="ORF">GCM10011585_30160</name>
</gene>
<dbReference type="InterPro" id="IPR017853">
    <property type="entry name" value="GH"/>
</dbReference>
<dbReference type="InterPro" id="IPR013783">
    <property type="entry name" value="Ig-like_fold"/>
</dbReference>
<dbReference type="AlphaFoldDB" id="A0A917HND6"/>
<dbReference type="SUPFAM" id="SSF51445">
    <property type="entry name" value="(Trans)glycosidases"/>
    <property type="match status" value="1"/>
</dbReference>